<keyword evidence="20" id="KW-1185">Reference proteome</keyword>
<dbReference type="InterPro" id="IPR050205">
    <property type="entry name" value="CDPK_Ser/Thr_kinases"/>
</dbReference>
<comment type="catalytic activity">
    <reaction evidence="13">
        <text>L-threonyl-[protein] + ATP = O-phospho-L-threonyl-[protein] + ADP + H(+)</text>
        <dbReference type="Rhea" id="RHEA:46608"/>
        <dbReference type="Rhea" id="RHEA-COMP:11060"/>
        <dbReference type="Rhea" id="RHEA-COMP:11605"/>
        <dbReference type="ChEBI" id="CHEBI:15378"/>
        <dbReference type="ChEBI" id="CHEBI:30013"/>
        <dbReference type="ChEBI" id="CHEBI:30616"/>
        <dbReference type="ChEBI" id="CHEBI:61977"/>
        <dbReference type="ChEBI" id="CHEBI:456216"/>
        <dbReference type="EC" id="2.7.11.1"/>
    </reaction>
</comment>
<dbReference type="InterPro" id="IPR011992">
    <property type="entry name" value="EF-hand-dom_pair"/>
</dbReference>
<evidence type="ECO:0000256" key="16">
    <source>
        <dbReference type="SAM" id="MobiDB-lite"/>
    </source>
</evidence>
<dbReference type="EC" id="2.7.11.1" evidence="3"/>
<name>A0AAU9J1D2_9CILI</name>
<evidence type="ECO:0000256" key="4">
    <source>
        <dbReference type="ARBA" id="ARBA00022527"/>
    </source>
</evidence>
<comment type="catalytic activity">
    <reaction evidence="14">
        <text>L-seryl-[protein] + ATP = O-phospho-L-seryl-[protein] + ADP + H(+)</text>
        <dbReference type="Rhea" id="RHEA:17989"/>
        <dbReference type="Rhea" id="RHEA-COMP:9863"/>
        <dbReference type="Rhea" id="RHEA-COMP:11604"/>
        <dbReference type="ChEBI" id="CHEBI:15378"/>
        <dbReference type="ChEBI" id="CHEBI:29999"/>
        <dbReference type="ChEBI" id="CHEBI:30616"/>
        <dbReference type="ChEBI" id="CHEBI:83421"/>
        <dbReference type="ChEBI" id="CHEBI:456216"/>
        <dbReference type="EC" id="2.7.11.1"/>
    </reaction>
</comment>
<feature type="domain" description="EF-hand" evidence="18">
    <location>
        <begin position="423"/>
        <end position="458"/>
    </location>
</feature>
<evidence type="ECO:0000313" key="20">
    <source>
        <dbReference type="Proteomes" id="UP001162131"/>
    </source>
</evidence>
<evidence type="ECO:0000256" key="8">
    <source>
        <dbReference type="ARBA" id="ARBA00022741"/>
    </source>
</evidence>
<protein>
    <recommendedName>
        <fullName evidence="3">non-specific serine/threonine protein kinase</fullName>
        <ecNumber evidence="3">2.7.11.1</ecNumber>
    </recommendedName>
</protein>
<dbReference type="InterPro" id="IPR011009">
    <property type="entry name" value="Kinase-like_dom_sf"/>
</dbReference>
<keyword evidence="7" id="KW-0677">Repeat</keyword>
<feature type="compositionally biased region" description="Basic and acidic residues" evidence="16">
    <location>
        <begin position="8"/>
        <end position="17"/>
    </location>
</feature>
<feature type="region of interest" description="Disordered" evidence="16">
    <location>
        <begin position="1"/>
        <end position="29"/>
    </location>
</feature>
<feature type="binding site" evidence="15">
    <location>
        <position position="80"/>
    </location>
    <ligand>
        <name>ATP</name>
        <dbReference type="ChEBI" id="CHEBI:30616"/>
    </ligand>
</feature>
<evidence type="ECO:0000256" key="3">
    <source>
        <dbReference type="ARBA" id="ARBA00012513"/>
    </source>
</evidence>
<dbReference type="InterPro" id="IPR017441">
    <property type="entry name" value="Protein_kinase_ATP_BS"/>
</dbReference>
<dbReference type="GO" id="GO:0005509">
    <property type="term" value="F:calcium ion binding"/>
    <property type="evidence" value="ECO:0007669"/>
    <property type="project" value="InterPro"/>
</dbReference>
<keyword evidence="8 15" id="KW-0547">Nucleotide-binding</keyword>
<dbReference type="GO" id="GO:0005524">
    <property type="term" value="F:ATP binding"/>
    <property type="evidence" value="ECO:0007669"/>
    <property type="project" value="UniProtKB-UniRule"/>
</dbReference>
<evidence type="ECO:0000256" key="9">
    <source>
        <dbReference type="ARBA" id="ARBA00022777"/>
    </source>
</evidence>
<evidence type="ECO:0000256" key="6">
    <source>
        <dbReference type="ARBA" id="ARBA00022723"/>
    </source>
</evidence>
<proteinExistence type="inferred from homology"/>
<dbReference type="InterPro" id="IPR018247">
    <property type="entry name" value="EF_Hand_1_Ca_BS"/>
</dbReference>
<comment type="subunit">
    <text evidence="2">Monomer.</text>
</comment>
<evidence type="ECO:0000256" key="2">
    <source>
        <dbReference type="ARBA" id="ARBA00011245"/>
    </source>
</evidence>
<accession>A0AAU9J1D2</accession>
<dbReference type="Gene3D" id="1.10.238.10">
    <property type="entry name" value="EF-hand"/>
    <property type="match status" value="2"/>
</dbReference>
<evidence type="ECO:0000256" key="15">
    <source>
        <dbReference type="PROSITE-ProRule" id="PRU10141"/>
    </source>
</evidence>
<evidence type="ECO:0000256" key="7">
    <source>
        <dbReference type="ARBA" id="ARBA00022737"/>
    </source>
</evidence>
<dbReference type="PANTHER" id="PTHR24349">
    <property type="entry name" value="SERINE/THREONINE-PROTEIN KINASE"/>
    <property type="match status" value="1"/>
</dbReference>
<evidence type="ECO:0000259" key="17">
    <source>
        <dbReference type="PROSITE" id="PS50011"/>
    </source>
</evidence>
<dbReference type="SUPFAM" id="SSF47473">
    <property type="entry name" value="EF-hand"/>
    <property type="match status" value="1"/>
</dbReference>
<evidence type="ECO:0000259" key="18">
    <source>
        <dbReference type="PROSITE" id="PS50222"/>
    </source>
</evidence>
<dbReference type="Gene3D" id="3.30.200.20">
    <property type="entry name" value="Phosphorylase Kinase, domain 1"/>
    <property type="match status" value="1"/>
</dbReference>
<dbReference type="PROSITE" id="PS00107">
    <property type="entry name" value="PROTEIN_KINASE_ATP"/>
    <property type="match status" value="1"/>
</dbReference>
<comment type="cofactor">
    <cofactor evidence="1">
        <name>Mg(2+)</name>
        <dbReference type="ChEBI" id="CHEBI:18420"/>
    </cofactor>
</comment>
<dbReference type="AlphaFoldDB" id="A0AAU9J1D2"/>
<feature type="domain" description="EF-hand" evidence="18">
    <location>
        <begin position="351"/>
        <end position="386"/>
    </location>
</feature>
<evidence type="ECO:0000256" key="11">
    <source>
        <dbReference type="ARBA" id="ARBA00022840"/>
    </source>
</evidence>
<dbReference type="SUPFAM" id="SSF56112">
    <property type="entry name" value="Protein kinase-like (PK-like)"/>
    <property type="match status" value="1"/>
</dbReference>
<comment type="similarity">
    <text evidence="12">Belongs to the protein kinase superfamily. Ser/Thr protein kinase family. CDPK subfamily.</text>
</comment>
<evidence type="ECO:0000256" key="14">
    <source>
        <dbReference type="ARBA" id="ARBA00048679"/>
    </source>
</evidence>
<dbReference type="Proteomes" id="UP001162131">
    <property type="component" value="Unassembled WGS sequence"/>
</dbReference>
<dbReference type="SMART" id="SM00220">
    <property type="entry name" value="S_TKc"/>
    <property type="match status" value="1"/>
</dbReference>
<keyword evidence="4" id="KW-0723">Serine/threonine-protein kinase</keyword>
<dbReference type="PROSITE" id="PS50011">
    <property type="entry name" value="PROTEIN_KINASE_DOM"/>
    <property type="match status" value="1"/>
</dbReference>
<dbReference type="InterPro" id="IPR002048">
    <property type="entry name" value="EF_hand_dom"/>
</dbReference>
<reference evidence="19" key="1">
    <citation type="submission" date="2021-09" db="EMBL/GenBank/DDBJ databases">
        <authorList>
            <consortium name="AG Swart"/>
            <person name="Singh M."/>
            <person name="Singh A."/>
            <person name="Seah K."/>
            <person name="Emmerich C."/>
        </authorList>
    </citation>
    <scope>NUCLEOTIDE SEQUENCE</scope>
    <source>
        <strain evidence="19">ATCC30299</strain>
    </source>
</reference>
<organism evidence="19 20">
    <name type="scientific">Blepharisma stoltei</name>
    <dbReference type="NCBI Taxonomy" id="1481888"/>
    <lineage>
        <taxon>Eukaryota</taxon>
        <taxon>Sar</taxon>
        <taxon>Alveolata</taxon>
        <taxon>Ciliophora</taxon>
        <taxon>Postciliodesmatophora</taxon>
        <taxon>Heterotrichea</taxon>
        <taxon>Heterotrichida</taxon>
        <taxon>Blepharismidae</taxon>
        <taxon>Blepharisma</taxon>
    </lineage>
</organism>
<dbReference type="Gene3D" id="1.10.510.10">
    <property type="entry name" value="Transferase(Phosphotransferase) domain 1"/>
    <property type="match status" value="1"/>
</dbReference>
<evidence type="ECO:0000256" key="1">
    <source>
        <dbReference type="ARBA" id="ARBA00001946"/>
    </source>
</evidence>
<evidence type="ECO:0000256" key="10">
    <source>
        <dbReference type="ARBA" id="ARBA00022837"/>
    </source>
</evidence>
<dbReference type="FunFam" id="3.30.200.20:FF:000315">
    <property type="entry name" value="Calcium-dependent protein kinase 3"/>
    <property type="match status" value="1"/>
</dbReference>
<evidence type="ECO:0000313" key="19">
    <source>
        <dbReference type="EMBL" id="CAG9320046.1"/>
    </source>
</evidence>
<gene>
    <name evidence="19" type="ORF">BSTOLATCC_MIC25285</name>
</gene>
<dbReference type="EMBL" id="CAJZBQ010000024">
    <property type="protein sequence ID" value="CAG9320046.1"/>
    <property type="molecule type" value="Genomic_DNA"/>
</dbReference>
<keyword evidence="10" id="KW-0106">Calcium</keyword>
<comment type="caution">
    <text evidence="19">The sequence shown here is derived from an EMBL/GenBank/DDBJ whole genome shotgun (WGS) entry which is preliminary data.</text>
</comment>
<evidence type="ECO:0000256" key="5">
    <source>
        <dbReference type="ARBA" id="ARBA00022679"/>
    </source>
</evidence>
<keyword evidence="5" id="KW-0808">Transferase</keyword>
<dbReference type="InterPro" id="IPR008271">
    <property type="entry name" value="Ser/Thr_kinase_AS"/>
</dbReference>
<keyword evidence="6" id="KW-0479">Metal-binding</keyword>
<dbReference type="CDD" id="cd05117">
    <property type="entry name" value="STKc_CAMK"/>
    <property type="match status" value="1"/>
</dbReference>
<evidence type="ECO:0000256" key="12">
    <source>
        <dbReference type="ARBA" id="ARBA00024334"/>
    </source>
</evidence>
<dbReference type="PROSITE" id="PS00018">
    <property type="entry name" value="EF_HAND_1"/>
    <property type="match status" value="1"/>
</dbReference>
<keyword evidence="9" id="KW-0418">Kinase</keyword>
<dbReference type="InterPro" id="IPR000719">
    <property type="entry name" value="Prot_kinase_dom"/>
</dbReference>
<dbReference type="Pfam" id="PF00069">
    <property type="entry name" value="Pkinase"/>
    <property type="match status" value="1"/>
</dbReference>
<keyword evidence="11 15" id="KW-0067">ATP-binding</keyword>
<dbReference type="PROSITE" id="PS50222">
    <property type="entry name" value="EF_HAND_2"/>
    <property type="match status" value="2"/>
</dbReference>
<dbReference type="Pfam" id="PF13499">
    <property type="entry name" value="EF-hand_7"/>
    <property type="match status" value="2"/>
</dbReference>
<dbReference type="PROSITE" id="PS00108">
    <property type="entry name" value="PROTEIN_KINASE_ST"/>
    <property type="match status" value="1"/>
</dbReference>
<sequence length="504" mass="57922">MGKCFSKSRKEPIDKISKQQPPTSDTLIDKMTHRGSTVPIIYDNIQKYYDLQVSIGSGRFGNVKKALSKDKKVEQEFAIKSIPKSKVIGDLEVLLRELAYLMIVDHPNIIRLYEVYEDSKYIHLVLELCTGGELFTQLLEKGKYAESEAARIIYSILHALSHLHSLGIVHRDIKPENILFSTPDSDAEIKLIDFGLSAKYNKEKTLMHTSVGTVYYIAPEVLKNNYKESCDVWSLGVIMYMLLTGNLPFQGVSDNEIISNILSCSYPNEGNPEWDSLSEDARDLIAKLLNPNFEERISACDALDHPWLIKRNQKDVKMIESKVFDRLQKQTSTNQLVRESTKFMVKYVKEKKIRKLNHVYRGLDKDHSGFISVAELKEGLEKAGIFKDHSEVENIIRNLAYSEEERLDYTDFISATLDKKDLYNKDILWIVFKQLDVDNSGDISLDNLKEVCSRRGKKVSKNEFKEILKQYGLEEKEGINYEDFCRIFEGSSDVDKLSHRISEE</sequence>
<dbReference type="FunFam" id="1.10.510.10:FF:000571">
    <property type="entry name" value="Maternal embryonic leucine zipper kinase"/>
    <property type="match status" value="1"/>
</dbReference>
<feature type="domain" description="Protein kinase" evidence="17">
    <location>
        <begin position="49"/>
        <end position="308"/>
    </location>
</feature>
<dbReference type="GO" id="GO:0004674">
    <property type="term" value="F:protein serine/threonine kinase activity"/>
    <property type="evidence" value="ECO:0007669"/>
    <property type="project" value="UniProtKB-KW"/>
</dbReference>
<evidence type="ECO:0000256" key="13">
    <source>
        <dbReference type="ARBA" id="ARBA00047899"/>
    </source>
</evidence>